<proteinExistence type="predicted"/>
<gene>
    <name evidence="1" type="ORF">FUAX_51410</name>
</gene>
<reference evidence="1 2" key="1">
    <citation type="submission" date="2021-12" db="EMBL/GenBank/DDBJ databases">
        <title>Genome sequencing of bacteria with rrn-lacking chromosome and rrn-plasmid.</title>
        <authorList>
            <person name="Anda M."/>
            <person name="Iwasaki W."/>
        </authorList>
    </citation>
    <scope>NUCLEOTIDE SEQUENCE [LARGE SCALE GENOMIC DNA]</scope>
    <source>
        <strain evidence="1 2">DSM 100852</strain>
        <plasmid evidence="1 2">pFA6</plasmid>
    </source>
</reference>
<dbReference type="EMBL" id="AP025320">
    <property type="protein sequence ID" value="BDD12709.1"/>
    <property type="molecule type" value="Genomic_DNA"/>
</dbReference>
<keyword evidence="1" id="KW-0614">Plasmid</keyword>
<dbReference type="AlphaFoldDB" id="A0AAU9DE52"/>
<sequence>MRMNIRGTKMIFAGRSAVFTRFVWLDGPLMLKFILISPSVRDSPPAFGLVPYVFILHTFLNGIPRGETAKRTFS</sequence>
<protein>
    <submittedName>
        <fullName evidence="1">Uncharacterized protein</fullName>
    </submittedName>
</protein>
<evidence type="ECO:0000313" key="2">
    <source>
        <dbReference type="Proteomes" id="UP001348817"/>
    </source>
</evidence>
<name>A0AAU9DE52_9BACT</name>
<organism evidence="1 2">
    <name type="scientific">Fulvitalea axinellae</name>
    <dbReference type="NCBI Taxonomy" id="1182444"/>
    <lineage>
        <taxon>Bacteria</taxon>
        <taxon>Pseudomonadati</taxon>
        <taxon>Bacteroidota</taxon>
        <taxon>Cytophagia</taxon>
        <taxon>Cytophagales</taxon>
        <taxon>Persicobacteraceae</taxon>
        <taxon>Fulvitalea</taxon>
    </lineage>
</organism>
<dbReference type="KEGG" id="fax:FUAX_51410"/>
<geneLocation type="plasmid" evidence="1 2">
    <name>pFA6</name>
</geneLocation>
<accession>A0AAU9DE52</accession>
<evidence type="ECO:0000313" key="1">
    <source>
        <dbReference type="EMBL" id="BDD12709.1"/>
    </source>
</evidence>
<keyword evidence="2" id="KW-1185">Reference proteome</keyword>
<dbReference type="Proteomes" id="UP001348817">
    <property type="component" value="Plasmid pFA6"/>
</dbReference>